<feature type="domain" description="BTB" evidence="3">
    <location>
        <begin position="70"/>
        <end position="160"/>
    </location>
</feature>
<dbReference type="Pfam" id="PF07707">
    <property type="entry name" value="BACK"/>
    <property type="match status" value="1"/>
</dbReference>
<accession>A0A383WM14</accession>
<dbReference type="InterPro" id="IPR000210">
    <property type="entry name" value="BTB/POZ_dom"/>
</dbReference>
<dbReference type="EMBL" id="FNXT01001309">
    <property type="protein sequence ID" value="SZX78209.1"/>
    <property type="molecule type" value="Genomic_DNA"/>
</dbReference>
<protein>
    <recommendedName>
        <fullName evidence="7">BTB domain-containing protein</fullName>
    </recommendedName>
</protein>
<dbReference type="PANTHER" id="PTHR24410:SF23">
    <property type="entry name" value="BTB DOMAIN-CONTAINING PROTEIN-RELATED"/>
    <property type="match status" value="1"/>
</dbReference>
<evidence type="ECO:0000313" key="6">
    <source>
        <dbReference type="Proteomes" id="UP000256970"/>
    </source>
</evidence>
<proteinExistence type="predicted"/>
<name>A0A383WM14_TETOB</name>
<feature type="domain" description="BACK" evidence="4">
    <location>
        <begin position="220"/>
        <end position="285"/>
    </location>
</feature>
<dbReference type="Proteomes" id="UP000256970">
    <property type="component" value="Unassembled WGS sequence"/>
</dbReference>
<evidence type="ECO:0000313" key="5">
    <source>
        <dbReference type="EMBL" id="SZX78209.1"/>
    </source>
</evidence>
<evidence type="ECO:0000256" key="1">
    <source>
        <dbReference type="ARBA" id="ARBA00004906"/>
    </source>
</evidence>
<evidence type="ECO:0000256" key="2">
    <source>
        <dbReference type="SAM" id="MobiDB-lite"/>
    </source>
</evidence>
<organism evidence="5 6">
    <name type="scientific">Tetradesmus obliquus</name>
    <name type="common">Green alga</name>
    <name type="synonym">Acutodesmus obliquus</name>
    <dbReference type="NCBI Taxonomy" id="3088"/>
    <lineage>
        <taxon>Eukaryota</taxon>
        <taxon>Viridiplantae</taxon>
        <taxon>Chlorophyta</taxon>
        <taxon>core chlorophytes</taxon>
        <taxon>Chlorophyceae</taxon>
        <taxon>CS clade</taxon>
        <taxon>Sphaeropleales</taxon>
        <taxon>Scenedesmaceae</taxon>
        <taxon>Tetradesmus</taxon>
    </lineage>
</organism>
<dbReference type="AlphaFoldDB" id="A0A383WM14"/>
<comment type="pathway">
    <text evidence="1">Protein modification; protein ubiquitination.</text>
</comment>
<dbReference type="SUPFAM" id="SSF54695">
    <property type="entry name" value="POZ domain"/>
    <property type="match status" value="1"/>
</dbReference>
<evidence type="ECO:0000259" key="4">
    <source>
        <dbReference type="Pfam" id="PF07707"/>
    </source>
</evidence>
<dbReference type="InterPro" id="IPR011705">
    <property type="entry name" value="BACK"/>
</dbReference>
<dbReference type="Gene3D" id="1.25.40.420">
    <property type="match status" value="1"/>
</dbReference>
<dbReference type="PANTHER" id="PTHR24410">
    <property type="entry name" value="HL07962P-RELATED"/>
    <property type="match status" value="1"/>
</dbReference>
<dbReference type="Gene3D" id="3.30.710.10">
    <property type="entry name" value="Potassium Channel Kv1.1, Chain A"/>
    <property type="match status" value="1"/>
</dbReference>
<feature type="region of interest" description="Disordered" evidence="2">
    <location>
        <begin position="33"/>
        <end position="70"/>
    </location>
</feature>
<feature type="compositionally biased region" description="Low complexity" evidence="2">
    <location>
        <begin position="33"/>
        <end position="46"/>
    </location>
</feature>
<dbReference type="Pfam" id="PF00651">
    <property type="entry name" value="BTB"/>
    <property type="match status" value="1"/>
</dbReference>
<sequence>MVEQSFVPDFSEFYNEYELSDVNLFIQEEEHAAPYSSSSSSSGSMSGEEEAEEACEPIAEHGHGDKPRRKALPGHSMVLVAFSAFFKAKLKSWTAGPFNRPEVQLSVPAGQLELGELLLQAMYQCTPDLGSTSQLQLLQLLALADRYGVNKVLSAAVAALQAVPQAELQWETVIGVYTLPPGCTEACKPLMPAVQQQLQQQLGDLELALAHKRKRQRLLALPHQVLLLLQDEQTKVAAENTVFRVIEVWHSHQQQHSSSSSDEELTQLLQQIRMQHCSQPFVATVLCNSPLVAQAFSPHELRLACLCSSAGGVQPDAAVAAAMQKVQCPVLARFPAWVQPKRPASAMTKLSMARQLSLADLQQQLEALQKAGTTNSYTTLVSVSWQGEAFQARLCVTSAAQPADAAVCHGCSSAG</sequence>
<dbReference type="InterPro" id="IPR011333">
    <property type="entry name" value="SKP1/BTB/POZ_sf"/>
</dbReference>
<reference evidence="5 6" key="1">
    <citation type="submission" date="2016-10" db="EMBL/GenBank/DDBJ databases">
        <authorList>
            <person name="Cai Z."/>
        </authorList>
    </citation>
    <scope>NUCLEOTIDE SEQUENCE [LARGE SCALE GENOMIC DNA]</scope>
</reference>
<keyword evidence="6" id="KW-1185">Reference proteome</keyword>
<gene>
    <name evidence="5" type="ORF">BQ4739_LOCUS18521</name>
</gene>
<dbReference type="InterPro" id="IPR051481">
    <property type="entry name" value="BTB-POZ/Galectin-3-binding"/>
</dbReference>
<evidence type="ECO:0008006" key="7">
    <source>
        <dbReference type="Google" id="ProtNLM"/>
    </source>
</evidence>
<evidence type="ECO:0000259" key="3">
    <source>
        <dbReference type="Pfam" id="PF00651"/>
    </source>
</evidence>